<protein>
    <recommendedName>
        <fullName evidence="4">Pyrrolo-quinoline quinone repeat domain-containing protein</fullName>
    </recommendedName>
</protein>
<dbReference type="RefSeq" id="WP_144331448.1">
    <property type="nucleotide sequence ID" value="NZ_VLPL01000001.1"/>
</dbReference>
<proteinExistence type="predicted"/>
<dbReference type="SUPFAM" id="SSF50998">
    <property type="entry name" value="Quinoprotein alcohol dehydrogenase-like"/>
    <property type="match status" value="1"/>
</dbReference>
<dbReference type="OrthoDB" id="933690at2"/>
<dbReference type="InterPro" id="IPR001680">
    <property type="entry name" value="WD40_rpt"/>
</dbReference>
<evidence type="ECO:0000259" key="4">
    <source>
        <dbReference type="Pfam" id="PF13360"/>
    </source>
</evidence>
<dbReference type="PANTHER" id="PTHR19865">
    <property type="entry name" value="U3 SMALL NUCLEOLAR RNA INTERACTING PROTEIN 2"/>
    <property type="match status" value="1"/>
</dbReference>
<dbReference type="GO" id="GO:0034511">
    <property type="term" value="F:U3 snoRNA binding"/>
    <property type="evidence" value="ECO:0007669"/>
    <property type="project" value="InterPro"/>
</dbReference>
<dbReference type="Pfam" id="PF13360">
    <property type="entry name" value="PQQ_2"/>
    <property type="match status" value="1"/>
</dbReference>
<dbReference type="InterPro" id="IPR015943">
    <property type="entry name" value="WD40/YVTN_repeat-like_dom_sf"/>
</dbReference>
<gene>
    <name evidence="5" type="ORF">FO442_01930</name>
</gene>
<feature type="domain" description="Pyrrolo-quinoline quinone repeat" evidence="4">
    <location>
        <begin position="13"/>
        <end position="138"/>
    </location>
</feature>
<reference evidence="5 6" key="1">
    <citation type="submission" date="2019-07" db="EMBL/GenBank/DDBJ databases">
        <authorList>
            <person name="Huq M.A."/>
        </authorList>
    </citation>
    <scope>NUCLEOTIDE SEQUENCE [LARGE SCALE GENOMIC DNA]</scope>
    <source>
        <strain evidence="5 6">MAH-3</strain>
    </source>
</reference>
<dbReference type="InterPro" id="IPR011047">
    <property type="entry name" value="Quinoprotein_ADH-like_sf"/>
</dbReference>
<dbReference type="InterPro" id="IPR039241">
    <property type="entry name" value="Rrp9-like"/>
</dbReference>
<sequence length="297" mass="33438">MFQAKVVLNGHAGPIYSASWDGKWLYTSSGDKYVTRWDLENGLQDSSFTVKLEHAAYTLKAGNRFCFIGCTDGTLLGIDTESKQILWEHNFFGNAWFSLQIDTERNWLLAGDSEGNLAVLELQTGKRVLHLPLAAGKIRAITISGDRCFVSTQLIGVLVFSCENWNELASWEPNELGSNVLLINLSKNEIITGGKDAHLVISNSRYEVLKRIPAHYQTIYGLIRMGDQFITASLDKTIKVWNSDFSKVEQRIEFKHGGHNRSVNGIVRIDECTFASYGDDKKIIVWKKDPLISWSDN</sequence>
<dbReference type="PANTHER" id="PTHR19865:SF0">
    <property type="entry name" value="U3 SMALL NUCLEOLAR RNA-INTERACTING PROTEIN 2"/>
    <property type="match status" value="1"/>
</dbReference>
<dbReference type="PROSITE" id="PS50082">
    <property type="entry name" value="WD_REPEATS_2"/>
    <property type="match status" value="1"/>
</dbReference>
<accession>A0A556N759</accession>
<feature type="repeat" description="WD" evidence="3">
    <location>
        <begin position="8"/>
        <end position="47"/>
    </location>
</feature>
<evidence type="ECO:0000313" key="6">
    <source>
        <dbReference type="Proteomes" id="UP000316008"/>
    </source>
</evidence>
<dbReference type="Pfam" id="PF00400">
    <property type="entry name" value="WD40"/>
    <property type="match status" value="1"/>
</dbReference>
<dbReference type="AlphaFoldDB" id="A0A556N759"/>
<evidence type="ECO:0000256" key="3">
    <source>
        <dbReference type="PROSITE-ProRule" id="PRU00221"/>
    </source>
</evidence>
<comment type="caution">
    <text evidence="5">The sequence shown here is derived from an EMBL/GenBank/DDBJ whole genome shotgun (WGS) entry which is preliminary data.</text>
</comment>
<organism evidence="5 6">
    <name type="scientific">Fluviicola chungangensis</name>
    <dbReference type="NCBI Taxonomy" id="2597671"/>
    <lineage>
        <taxon>Bacteria</taxon>
        <taxon>Pseudomonadati</taxon>
        <taxon>Bacteroidota</taxon>
        <taxon>Flavobacteriia</taxon>
        <taxon>Flavobacteriales</taxon>
        <taxon>Crocinitomicaceae</taxon>
        <taxon>Fluviicola</taxon>
    </lineage>
</organism>
<name>A0A556N759_9FLAO</name>
<dbReference type="Gene3D" id="2.130.10.10">
    <property type="entry name" value="YVTN repeat-like/Quinoprotein amine dehydrogenase"/>
    <property type="match status" value="2"/>
</dbReference>
<evidence type="ECO:0000256" key="2">
    <source>
        <dbReference type="ARBA" id="ARBA00022737"/>
    </source>
</evidence>
<dbReference type="EMBL" id="VLPL01000001">
    <property type="protein sequence ID" value="TSJ47913.1"/>
    <property type="molecule type" value="Genomic_DNA"/>
</dbReference>
<evidence type="ECO:0000256" key="1">
    <source>
        <dbReference type="ARBA" id="ARBA00022574"/>
    </source>
</evidence>
<dbReference type="SMART" id="SM00320">
    <property type="entry name" value="WD40"/>
    <property type="match status" value="3"/>
</dbReference>
<keyword evidence="6" id="KW-1185">Reference proteome</keyword>
<keyword evidence="2" id="KW-0677">Repeat</keyword>
<dbReference type="InterPro" id="IPR002372">
    <property type="entry name" value="PQQ_rpt_dom"/>
</dbReference>
<keyword evidence="1 3" id="KW-0853">WD repeat</keyword>
<evidence type="ECO:0000313" key="5">
    <source>
        <dbReference type="EMBL" id="TSJ47913.1"/>
    </source>
</evidence>
<dbReference type="Proteomes" id="UP000316008">
    <property type="component" value="Unassembled WGS sequence"/>
</dbReference>